<evidence type="ECO:0000256" key="1">
    <source>
        <dbReference type="SAM" id="MobiDB-lite"/>
    </source>
</evidence>
<feature type="region of interest" description="Disordered" evidence="1">
    <location>
        <begin position="1"/>
        <end position="30"/>
    </location>
</feature>
<protein>
    <recommendedName>
        <fullName evidence="4">Peptidase C39-like domain-containing protein</fullName>
    </recommendedName>
</protein>
<dbReference type="Proteomes" id="UP001272515">
    <property type="component" value="Unassembled WGS sequence"/>
</dbReference>
<reference evidence="2 3" key="1">
    <citation type="submission" date="2023-10" db="EMBL/GenBank/DDBJ databases">
        <title>Veillonella sp. nov., isolated from a pig farm feces dump.</title>
        <authorList>
            <person name="Chang Y.-H."/>
        </authorList>
    </citation>
    <scope>NUCLEOTIDE SEQUENCE [LARGE SCALE GENOMIC DNA]</scope>
    <source>
        <strain evidence="2 3">YH-vei2233</strain>
    </source>
</reference>
<comment type="caution">
    <text evidence="2">The sequence shown here is derived from an EMBL/GenBank/DDBJ whole genome shotgun (WGS) entry which is preliminary data.</text>
</comment>
<organism evidence="2 3">
    <name type="scientific">Veillonella absiana</name>
    <dbReference type="NCBI Taxonomy" id="3079305"/>
    <lineage>
        <taxon>Bacteria</taxon>
        <taxon>Bacillati</taxon>
        <taxon>Bacillota</taxon>
        <taxon>Negativicutes</taxon>
        <taxon>Veillonellales</taxon>
        <taxon>Veillonellaceae</taxon>
        <taxon>Veillonella</taxon>
    </lineage>
</organism>
<evidence type="ECO:0000313" key="2">
    <source>
        <dbReference type="EMBL" id="MDV5089073.1"/>
    </source>
</evidence>
<name>A0ABU3ZAZ5_9FIRM</name>
<dbReference type="RefSeq" id="WP_317330443.1">
    <property type="nucleotide sequence ID" value="NZ_JAWJZB010000011.1"/>
</dbReference>
<proteinExistence type="predicted"/>
<sequence length="138" mass="15629">MANNPIPYPADLDTKTEGASSEPAMMNHKNSSYYPRLDSYNMKSNDHLTMISHYRTYQQSRENTCAPAAVLTVLYHNGITNLTEMDLAKGMNTQLYPIGTNKKDMVNYLKTLDLDVQSSLDGKPLIPMNPSRPSWWII</sequence>
<dbReference type="EMBL" id="JAWJZB010000011">
    <property type="protein sequence ID" value="MDV5089073.1"/>
    <property type="molecule type" value="Genomic_DNA"/>
</dbReference>
<evidence type="ECO:0000313" key="3">
    <source>
        <dbReference type="Proteomes" id="UP001272515"/>
    </source>
</evidence>
<evidence type="ECO:0008006" key="4">
    <source>
        <dbReference type="Google" id="ProtNLM"/>
    </source>
</evidence>
<keyword evidence="3" id="KW-1185">Reference proteome</keyword>
<accession>A0ABU3ZAZ5</accession>
<gene>
    <name evidence="2" type="ORF">RVY80_09595</name>
</gene>